<evidence type="ECO:0000256" key="1">
    <source>
        <dbReference type="SAM" id="Phobius"/>
    </source>
</evidence>
<dbReference type="RefSeq" id="WP_343969662.1">
    <property type="nucleotide sequence ID" value="NZ_BAAAHK010000007.1"/>
</dbReference>
<protein>
    <submittedName>
        <fullName evidence="2">Uncharacterized protein</fullName>
    </submittedName>
</protein>
<dbReference type="Proteomes" id="UP001500542">
    <property type="component" value="Unassembled WGS sequence"/>
</dbReference>
<name>A0ABN1QCQ7_9ACTN</name>
<comment type="caution">
    <text evidence="2">The sequence shown here is derived from an EMBL/GenBank/DDBJ whole genome shotgun (WGS) entry which is preliminary data.</text>
</comment>
<evidence type="ECO:0000313" key="3">
    <source>
        <dbReference type="Proteomes" id="UP001500542"/>
    </source>
</evidence>
<evidence type="ECO:0000313" key="2">
    <source>
        <dbReference type="EMBL" id="GAA0940824.1"/>
    </source>
</evidence>
<organism evidence="2 3">
    <name type="scientific">Kribbella koreensis</name>
    <dbReference type="NCBI Taxonomy" id="57909"/>
    <lineage>
        <taxon>Bacteria</taxon>
        <taxon>Bacillati</taxon>
        <taxon>Actinomycetota</taxon>
        <taxon>Actinomycetes</taxon>
        <taxon>Propionibacteriales</taxon>
        <taxon>Kribbellaceae</taxon>
        <taxon>Kribbella</taxon>
    </lineage>
</organism>
<accession>A0ABN1QCQ7</accession>
<keyword evidence="1" id="KW-0812">Transmembrane</keyword>
<sequence length="356" mass="38674">MTTEDPTETLLAESLDRHAAEAPDDHNLLTTVHTRLRRRRTGRTIGAAVLAAAVVATTITATQSLNHDAGPAGNTDGGSAAKGFRWESYKTVQVQVPASWTHYASSPAPCGSATAPTIGRLAPWVTPKWSGCAVAVMPLKERHEYVWFDDVQKPGIKKYDAGWTEETREVGGVRVSVLTQNDALRQRILDSAAPLINAPDAYGCEQNGYLPQEDDSTESLVLGKITSVDICDYWGIYRGKQSSLIAGSSLEGKQATSLAQQITRELQTAPKIRVPSTLLCLPQGLKTMRLTLHGPDGNWSMLFQEQNCTNQYYTRVGSDSRVFSIAFTDLLFTGVHNPEQPTNVIQIPAGSTPPAR</sequence>
<dbReference type="EMBL" id="BAAAHK010000007">
    <property type="protein sequence ID" value="GAA0940824.1"/>
    <property type="molecule type" value="Genomic_DNA"/>
</dbReference>
<keyword evidence="1" id="KW-0472">Membrane</keyword>
<feature type="transmembrane region" description="Helical" evidence="1">
    <location>
        <begin position="45"/>
        <end position="65"/>
    </location>
</feature>
<reference evidence="2 3" key="1">
    <citation type="journal article" date="2019" name="Int. J. Syst. Evol. Microbiol.">
        <title>The Global Catalogue of Microorganisms (GCM) 10K type strain sequencing project: providing services to taxonomists for standard genome sequencing and annotation.</title>
        <authorList>
            <consortium name="The Broad Institute Genomics Platform"/>
            <consortium name="The Broad Institute Genome Sequencing Center for Infectious Disease"/>
            <person name="Wu L."/>
            <person name="Ma J."/>
        </authorList>
    </citation>
    <scope>NUCLEOTIDE SEQUENCE [LARGE SCALE GENOMIC DNA]</scope>
    <source>
        <strain evidence="2 3">JCM 10977</strain>
    </source>
</reference>
<gene>
    <name evidence="2" type="ORF">GCM10009554_31830</name>
</gene>
<proteinExistence type="predicted"/>
<keyword evidence="1" id="KW-1133">Transmembrane helix</keyword>
<keyword evidence="3" id="KW-1185">Reference proteome</keyword>